<dbReference type="InterPro" id="IPR004046">
    <property type="entry name" value="GST_C"/>
</dbReference>
<dbReference type="SUPFAM" id="SSF47616">
    <property type="entry name" value="GST C-terminal domain-like"/>
    <property type="match status" value="1"/>
</dbReference>
<dbReference type="InterPro" id="IPR036249">
    <property type="entry name" value="Thioredoxin-like_sf"/>
</dbReference>
<dbReference type="PANTHER" id="PTHR44051:SF8">
    <property type="entry name" value="GLUTATHIONE S-TRANSFERASE GSTA"/>
    <property type="match status" value="1"/>
</dbReference>
<dbReference type="AlphaFoldDB" id="A0A9W6MMM5"/>
<dbReference type="Gene3D" id="1.20.1050.10">
    <property type="match status" value="1"/>
</dbReference>
<dbReference type="SUPFAM" id="SSF52833">
    <property type="entry name" value="Thioredoxin-like"/>
    <property type="match status" value="1"/>
</dbReference>
<proteinExistence type="predicted"/>
<reference evidence="3" key="2">
    <citation type="submission" date="2023-01" db="EMBL/GenBank/DDBJ databases">
        <authorList>
            <person name="Sun Q."/>
            <person name="Evtushenko L."/>
        </authorList>
    </citation>
    <scope>NUCLEOTIDE SEQUENCE</scope>
    <source>
        <strain evidence="3">VKM B-1513</strain>
    </source>
</reference>
<organism evidence="3 4">
    <name type="scientific">Maricaulis virginensis</name>
    <dbReference type="NCBI Taxonomy" id="144022"/>
    <lineage>
        <taxon>Bacteria</taxon>
        <taxon>Pseudomonadati</taxon>
        <taxon>Pseudomonadota</taxon>
        <taxon>Alphaproteobacteria</taxon>
        <taxon>Maricaulales</taxon>
        <taxon>Maricaulaceae</taxon>
        <taxon>Maricaulis</taxon>
    </lineage>
</organism>
<accession>A0A9W6MMM5</accession>
<dbReference type="PROSITE" id="PS50404">
    <property type="entry name" value="GST_NTER"/>
    <property type="match status" value="1"/>
</dbReference>
<feature type="domain" description="GST N-terminal" evidence="1">
    <location>
        <begin position="1"/>
        <end position="81"/>
    </location>
</feature>
<evidence type="ECO:0000313" key="3">
    <source>
        <dbReference type="EMBL" id="GLK51670.1"/>
    </source>
</evidence>
<name>A0A9W6MMM5_9PROT</name>
<dbReference type="CDD" id="cd03051">
    <property type="entry name" value="GST_N_GTT2_like"/>
    <property type="match status" value="1"/>
</dbReference>
<protein>
    <submittedName>
        <fullName evidence="3">Glutathione S-transferase</fullName>
    </submittedName>
</protein>
<dbReference type="RefSeq" id="WP_271186049.1">
    <property type="nucleotide sequence ID" value="NZ_BSFE01000002.1"/>
</dbReference>
<dbReference type="InterPro" id="IPR034345">
    <property type="entry name" value="Gtt2-like_N"/>
</dbReference>
<dbReference type="InterPro" id="IPR040079">
    <property type="entry name" value="Glutathione_S-Trfase"/>
</dbReference>
<comment type="caution">
    <text evidence="3">The sequence shown here is derived from an EMBL/GenBank/DDBJ whole genome shotgun (WGS) entry which is preliminary data.</text>
</comment>
<dbReference type="SFLD" id="SFLDG00358">
    <property type="entry name" value="Main_(cytGST)"/>
    <property type="match status" value="1"/>
</dbReference>
<dbReference type="Pfam" id="PF00043">
    <property type="entry name" value="GST_C"/>
    <property type="match status" value="1"/>
</dbReference>
<dbReference type="PANTHER" id="PTHR44051">
    <property type="entry name" value="GLUTATHIONE S-TRANSFERASE-RELATED"/>
    <property type="match status" value="1"/>
</dbReference>
<dbReference type="InterPro" id="IPR010987">
    <property type="entry name" value="Glutathione-S-Trfase_C-like"/>
</dbReference>
<dbReference type="InterPro" id="IPR004045">
    <property type="entry name" value="Glutathione_S-Trfase_N"/>
</dbReference>
<feature type="domain" description="GST C-terminal" evidence="2">
    <location>
        <begin position="86"/>
        <end position="209"/>
    </location>
</feature>
<gene>
    <name evidence="3" type="ORF">GCM10017621_11780</name>
</gene>
<reference evidence="3" key="1">
    <citation type="journal article" date="2014" name="Int. J. Syst. Evol. Microbiol.">
        <title>Complete genome sequence of Corynebacterium casei LMG S-19264T (=DSM 44701T), isolated from a smear-ripened cheese.</title>
        <authorList>
            <consortium name="US DOE Joint Genome Institute (JGI-PGF)"/>
            <person name="Walter F."/>
            <person name="Albersmeier A."/>
            <person name="Kalinowski J."/>
            <person name="Ruckert C."/>
        </authorList>
    </citation>
    <scope>NUCLEOTIDE SEQUENCE</scope>
    <source>
        <strain evidence="3">VKM B-1513</strain>
    </source>
</reference>
<evidence type="ECO:0000259" key="2">
    <source>
        <dbReference type="PROSITE" id="PS50405"/>
    </source>
</evidence>
<dbReference type="PROSITE" id="PS50405">
    <property type="entry name" value="GST_CTER"/>
    <property type="match status" value="1"/>
</dbReference>
<dbReference type="Gene3D" id="3.40.30.10">
    <property type="entry name" value="Glutaredoxin"/>
    <property type="match status" value="1"/>
</dbReference>
<dbReference type="Proteomes" id="UP001143486">
    <property type="component" value="Unassembled WGS sequence"/>
</dbReference>
<dbReference type="Pfam" id="PF13409">
    <property type="entry name" value="GST_N_2"/>
    <property type="match status" value="1"/>
</dbReference>
<evidence type="ECO:0000259" key="1">
    <source>
        <dbReference type="PROSITE" id="PS50404"/>
    </source>
</evidence>
<dbReference type="InterPro" id="IPR036282">
    <property type="entry name" value="Glutathione-S-Trfase_C_sf"/>
</dbReference>
<keyword evidence="4" id="KW-1185">Reference proteome</keyword>
<sequence length="209" mass="23097">MKFYDYRAAPSPRRARIFMAEKGIEIETEQVDLGVKAQFEPAYRAVNPRCTVPALVLDDGTVLSDNTSIARYLEEVFPDPPLLGTTPVEKALVAEWMSRAEGEGLLGVAEALRNRSEFFKDSSITGPDRYAQVPELVERGRARAEAFFQVLDARLAEAPYLAGERFSAADIAAFVFVDFAGWIKLKPADTLTHLAQWRATVGARPSSEA</sequence>
<evidence type="ECO:0000313" key="4">
    <source>
        <dbReference type="Proteomes" id="UP001143486"/>
    </source>
</evidence>
<dbReference type="EMBL" id="BSFE01000002">
    <property type="protein sequence ID" value="GLK51670.1"/>
    <property type="molecule type" value="Genomic_DNA"/>
</dbReference>
<dbReference type="SFLD" id="SFLDS00019">
    <property type="entry name" value="Glutathione_Transferase_(cytos"/>
    <property type="match status" value="1"/>
</dbReference>